<feature type="transmembrane region" description="Helical" evidence="9">
    <location>
        <begin position="316"/>
        <end position="333"/>
    </location>
</feature>
<evidence type="ECO:0000256" key="2">
    <source>
        <dbReference type="ARBA" id="ARBA00022475"/>
    </source>
</evidence>
<evidence type="ECO:0000256" key="3">
    <source>
        <dbReference type="ARBA" id="ARBA00022676"/>
    </source>
</evidence>
<feature type="transmembrane region" description="Helical" evidence="9">
    <location>
        <begin position="122"/>
        <end position="139"/>
    </location>
</feature>
<accession>A0A2T0R0C4</accession>
<feature type="transmembrane region" description="Helical" evidence="9">
    <location>
        <begin position="242"/>
        <end position="262"/>
    </location>
</feature>
<dbReference type="EMBL" id="PVZF01000010">
    <property type="protein sequence ID" value="PRY12563.1"/>
    <property type="molecule type" value="Genomic_DNA"/>
</dbReference>
<reference evidence="10 11" key="1">
    <citation type="submission" date="2018-03" db="EMBL/GenBank/DDBJ databases">
        <title>Genomic Encyclopedia of Archaeal and Bacterial Type Strains, Phase II (KMG-II): from individual species to whole genera.</title>
        <authorList>
            <person name="Goeker M."/>
        </authorList>
    </citation>
    <scope>NUCLEOTIDE SEQUENCE [LARGE SCALE GENOMIC DNA]</scope>
    <source>
        <strain evidence="10 11">DSM 19711</strain>
    </source>
</reference>
<feature type="transmembrane region" description="Helical" evidence="9">
    <location>
        <begin position="372"/>
        <end position="392"/>
    </location>
</feature>
<dbReference type="PANTHER" id="PTHR33908:SF3">
    <property type="entry name" value="UNDECAPRENYL PHOSPHATE-ALPHA-4-AMINO-4-DEOXY-L-ARABINOSE ARABINOSYL TRANSFERASE"/>
    <property type="match status" value="1"/>
</dbReference>
<feature type="transmembrane region" description="Helical" evidence="9">
    <location>
        <begin position="282"/>
        <end position="304"/>
    </location>
</feature>
<feature type="region of interest" description="Disordered" evidence="8">
    <location>
        <begin position="1"/>
        <end position="39"/>
    </location>
</feature>
<keyword evidence="2" id="KW-1003">Cell membrane</keyword>
<keyword evidence="3 10" id="KW-0328">Glycosyltransferase</keyword>
<name>A0A2T0R0C4_9ACTN</name>
<keyword evidence="11" id="KW-1185">Reference proteome</keyword>
<evidence type="ECO:0000256" key="8">
    <source>
        <dbReference type="SAM" id="MobiDB-lite"/>
    </source>
</evidence>
<feature type="transmembrane region" description="Helical" evidence="9">
    <location>
        <begin position="151"/>
        <end position="169"/>
    </location>
</feature>
<protein>
    <submittedName>
        <fullName evidence="10">Mannosyltransferase</fullName>
    </submittedName>
</protein>
<evidence type="ECO:0000313" key="10">
    <source>
        <dbReference type="EMBL" id="PRY12563.1"/>
    </source>
</evidence>
<proteinExistence type="predicted"/>
<dbReference type="InterPro" id="IPR050297">
    <property type="entry name" value="LipidA_mod_glycosyltrf_83"/>
</dbReference>
<evidence type="ECO:0000256" key="1">
    <source>
        <dbReference type="ARBA" id="ARBA00004651"/>
    </source>
</evidence>
<dbReference type="Proteomes" id="UP000238083">
    <property type="component" value="Unassembled WGS sequence"/>
</dbReference>
<dbReference type="GO" id="GO:0016763">
    <property type="term" value="F:pentosyltransferase activity"/>
    <property type="evidence" value="ECO:0007669"/>
    <property type="project" value="TreeGrafter"/>
</dbReference>
<dbReference type="GO" id="GO:0009103">
    <property type="term" value="P:lipopolysaccharide biosynthetic process"/>
    <property type="evidence" value="ECO:0007669"/>
    <property type="project" value="UniProtKB-ARBA"/>
</dbReference>
<keyword evidence="7 9" id="KW-0472">Membrane</keyword>
<evidence type="ECO:0000256" key="5">
    <source>
        <dbReference type="ARBA" id="ARBA00022692"/>
    </source>
</evidence>
<dbReference type="PANTHER" id="PTHR33908">
    <property type="entry name" value="MANNOSYLTRANSFERASE YKCB-RELATED"/>
    <property type="match status" value="1"/>
</dbReference>
<dbReference type="GO" id="GO:0010041">
    <property type="term" value="P:response to iron(III) ion"/>
    <property type="evidence" value="ECO:0007669"/>
    <property type="project" value="TreeGrafter"/>
</dbReference>
<dbReference type="OrthoDB" id="5318634at2"/>
<dbReference type="AlphaFoldDB" id="A0A2T0R0C4"/>
<sequence length="533" mass="56980">MPHRLNSHPHREVTLSSTHARPTTAGVPAARRRPGQQAPVPVRHRVDVLAGLASVLAAAVVFSWRLGTPSPWRDEAVTIAVASRTTGQIWALVQKVDLVHAPFYFLAHLLFGTDVDIVEARWISVVAASLTAPLLYGLGRRAAALAVGPGQARLTGGVAAALFVSMPFVSRYAQEARPYALATLVATLGTYLLVRASAARRRSTGWWVGYGLSVPVLVALNTVAALVLVAHAGWALACGRRVRWRAAVAAGTGVVLSVPLLLAQDAQSGQVAFLQRPTPAELGSHVLFALGSSWTALAVAALAVAVAVRWARARRLVLLGLLWGVLPWPLLWTVSQVTPFWTTRYLVFVAPGTALLLASVVTVAVRLRVAAVVAAALVGALAVTGVHMQFVFRSPTIGHAEDLRGTAEYVGLNARPGDGLLFLPDGEYRYRVLTQLYPEDFAQLDDIALARTATESATLVGTTVQTPQLWRHMAGVGRIWVIGGVGPVVTKTAEDRETKRLLDQDYQLVSTEEKRAFSVKLYVLKDTGTPAAG</sequence>
<feature type="transmembrane region" description="Helical" evidence="9">
    <location>
        <begin position="345"/>
        <end position="365"/>
    </location>
</feature>
<dbReference type="GO" id="GO:0005886">
    <property type="term" value="C:plasma membrane"/>
    <property type="evidence" value="ECO:0007669"/>
    <property type="project" value="UniProtKB-SubCell"/>
</dbReference>
<evidence type="ECO:0000256" key="9">
    <source>
        <dbReference type="SAM" id="Phobius"/>
    </source>
</evidence>
<evidence type="ECO:0000313" key="11">
    <source>
        <dbReference type="Proteomes" id="UP000238083"/>
    </source>
</evidence>
<keyword evidence="5 9" id="KW-0812">Transmembrane</keyword>
<gene>
    <name evidence="10" type="ORF">CLV37_110123</name>
</gene>
<evidence type="ECO:0000256" key="7">
    <source>
        <dbReference type="ARBA" id="ARBA00023136"/>
    </source>
</evidence>
<evidence type="ECO:0000256" key="4">
    <source>
        <dbReference type="ARBA" id="ARBA00022679"/>
    </source>
</evidence>
<comment type="caution">
    <text evidence="10">The sequence shown here is derived from an EMBL/GenBank/DDBJ whole genome shotgun (WGS) entry which is preliminary data.</text>
</comment>
<feature type="transmembrane region" description="Helical" evidence="9">
    <location>
        <begin position="176"/>
        <end position="194"/>
    </location>
</feature>
<dbReference type="RefSeq" id="WP_106213368.1">
    <property type="nucleotide sequence ID" value="NZ_PVZF01000010.1"/>
</dbReference>
<comment type="subcellular location">
    <subcellularLocation>
        <location evidence="1">Cell membrane</location>
        <topology evidence="1">Multi-pass membrane protein</topology>
    </subcellularLocation>
</comment>
<evidence type="ECO:0000256" key="6">
    <source>
        <dbReference type="ARBA" id="ARBA00022989"/>
    </source>
</evidence>
<keyword evidence="4 10" id="KW-0808">Transferase</keyword>
<organism evidence="10 11">
    <name type="scientific">Kineococcus rhizosphaerae</name>
    <dbReference type="NCBI Taxonomy" id="559628"/>
    <lineage>
        <taxon>Bacteria</taxon>
        <taxon>Bacillati</taxon>
        <taxon>Actinomycetota</taxon>
        <taxon>Actinomycetes</taxon>
        <taxon>Kineosporiales</taxon>
        <taxon>Kineosporiaceae</taxon>
        <taxon>Kineococcus</taxon>
    </lineage>
</organism>
<keyword evidence="6 9" id="KW-1133">Transmembrane helix</keyword>
<feature type="transmembrane region" description="Helical" evidence="9">
    <location>
        <begin position="206"/>
        <end position="230"/>
    </location>
</feature>